<feature type="region of interest" description="Disordered" evidence="1">
    <location>
        <begin position="1"/>
        <end position="20"/>
    </location>
</feature>
<name>A0A0M9F4H3_FUSLA</name>
<dbReference type="OrthoDB" id="5058708at2759"/>
<evidence type="ECO:0000313" key="2">
    <source>
        <dbReference type="EMBL" id="KPA45873.1"/>
    </source>
</evidence>
<organism evidence="2 3">
    <name type="scientific">Fusarium langsethiae</name>
    <dbReference type="NCBI Taxonomy" id="179993"/>
    <lineage>
        <taxon>Eukaryota</taxon>
        <taxon>Fungi</taxon>
        <taxon>Dikarya</taxon>
        <taxon>Ascomycota</taxon>
        <taxon>Pezizomycotina</taxon>
        <taxon>Sordariomycetes</taxon>
        <taxon>Hypocreomycetidae</taxon>
        <taxon>Hypocreales</taxon>
        <taxon>Nectriaceae</taxon>
        <taxon>Fusarium</taxon>
    </lineage>
</organism>
<evidence type="ECO:0000313" key="3">
    <source>
        <dbReference type="Proteomes" id="UP000037904"/>
    </source>
</evidence>
<dbReference type="AlphaFoldDB" id="A0A0M9F4H3"/>
<comment type="caution">
    <text evidence="2">The sequence shown here is derived from an EMBL/GenBank/DDBJ whole genome shotgun (WGS) entry which is preliminary data.</text>
</comment>
<protein>
    <submittedName>
        <fullName evidence="2">Uncharacterized protein</fullName>
    </submittedName>
</protein>
<reference evidence="2 3" key="1">
    <citation type="submission" date="2015-04" db="EMBL/GenBank/DDBJ databases">
        <title>The draft genome sequence of Fusarium langsethiae, a T-2/HT-2 mycotoxin producer.</title>
        <authorList>
            <person name="Lysoe E."/>
            <person name="Divon H.H."/>
            <person name="Terzi V."/>
            <person name="Orru L."/>
            <person name="Lamontanara A."/>
            <person name="Kolseth A.-K."/>
            <person name="Frandsen R.J."/>
            <person name="Nielsen K."/>
            <person name="Thrane U."/>
        </authorList>
    </citation>
    <scope>NUCLEOTIDE SEQUENCE [LARGE SCALE GENOMIC DNA]</scope>
    <source>
        <strain evidence="2 3">Fl201059</strain>
    </source>
</reference>
<sequence>MASSDPAPQPSADPTPKRSTMPRLSLDIIYNIGLAVAADPFEQARLYSNHDNDPEYLPDRTTLHRLTYLSKATKDVLEPLLYRHFTFTTPQDVMSTFITLVQRPELRQHTQYIASFSPLSGPAVRKRELPKCKKLWSKRCPSDRPALMRLLDNAGLHKLAWSACMFERTKQRFMFSPDFKHDGILEIMFAAILFLTPNVTTFIWRDMNTNPKAFLLDHILDEVVKAGVPLMPKLSYLNTEKSAFVEAKQAQFFTPHINMWNNLHTLYLNDVDLDVEFIEMLARGDFEKDRPVKELHILCVPGSEKPGSMSSFPTGFELSSTGILDPNDLDKDKEMFGAFPNLEHLSIRFVHHQHRYENGSLTLKAFLHAVGCPKFLQLEGHKLPFNILDTGVTHERLAHLKVREYDPQSRSRTLQSESLLTGLNSWWGENSPPIPNLTRIDLDHYSFEREDLSDEERTVWKVIGEDEWEDDSSDGFDDDDESLIDEGEPIRHVYDNVYYDPQEDQYFEDGYSTLMAALQEMGIQQANHHHG</sequence>
<gene>
    <name evidence="2" type="ORF">FLAG1_01193</name>
</gene>
<dbReference type="EMBL" id="JXCE01000009">
    <property type="protein sequence ID" value="KPA45873.1"/>
    <property type="molecule type" value="Genomic_DNA"/>
</dbReference>
<evidence type="ECO:0000256" key="1">
    <source>
        <dbReference type="SAM" id="MobiDB-lite"/>
    </source>
</evidence>
<keyword evidence="3" id="KW-1185">Reference proteome</keyword>
<proteinExistence type="predicted"/>
<accession>A0A0M9F4H3</accession>
<dbReference type="Proteomes" id="UP000037904">
    <property type="component" value="Unassembled WGS sequence"/>
</dbReference>